<keyword evidence="5" id="KW-1185">Reference proteome</keyword>
<dbReference type="AlphaFoldDB" id="A0A317PYQ0"/>
<evidence type="ECO:0000256" key="2">
    <source>
        <dbReference type="PROSITE-ProRule" id="PRU00335"/>
    </source>
</evidence>
<organism evidence="4 5">
    <name type="scientific">Mangrovibacter plantisponsor</name>
    <dbReference type="NCBI Taxonomy" id="451513"/>
    <lineage>
        <taxon>Bacteria</taxon>
        <taxon>Pseudomonadati</taxon>
        <taxon>Pseudomonadota</taxon>
        <taxon>Gammaproteobacteria</taxon>
        <taxon>Enterobacterales</taxon>
        <taxon>Enterobacteriaceae</taxon>
        <taxon>Mangrovibacter</taxon>
    </lineage>
</organism>
<dbReference type="Pfam" id="PF14246">
    <property type="entry name" value="TetR_C_7"/>
    <property type="match status" value="1"/>
</dbReference>
<dbReference type="SUPFAM" id="SSF46689">
    <property type="entry name" value="Homeodomain-like"/>
    <property type="match status" value="1"/>
</dbReference>
<reference evidence="4 5" key="1">
    <citation type="submission" date="2018-05" db="EMBL/GenBank/DDBJ databases">
        <title>Genomic Encyclopedia of Type Strains, Phase IV (KMG-IV): sequencing the most valuable type-strain genomes for metagenomic binning, comparative biology and taxonomic classification.</title>
        <authorList>
            <person name="Goeker M."/>
        </authorList>
    </citation>
    <scope>NUCLEOTIDE SEQUENCE [LARGE SCALE GENOMIC DNA]</scope>
    <source>
        <strain evidence="4 5">DSM 19579</strain>
    </source>
</reference>
<evidence type="ECO:0000313" key="4">
    <source>
        <dbReference type="EMBL" id="PWW07587.1"/>
    </source>
</evidence>
<evidence type="ECO:0000256" key="1">
    <source>
        <dbReference type="ARBA" id="ARBA00023125"/>
    </source>
</evidence>
<accession>A0A317PYQ0</accession>
<proteinExistence type="predicted"/>
<keyword evidence="1 2" id="KW-0238">DNA-binding</keyword>
<protein>
    <submittedName>
        <fullName evidence="4">TetR family transcriptional regulator</fullName>
    </submittedName>
</protein>
<sequence length="178" mass="20023">MTTEDIAAAAGVAKATIYAYFGDKGTLLEAVIHRESDLTISDEQFKQSLAMPFEDALKFYGMGYVSFIHRREILGWDKLIASAALKFPEIPERFFKAGPGRGQEMLISLIKQAVLRKEVKVCEPVMAADDLTGLWLGFTNIEVTLGVKPELTDDEIENRVDHGIAVFMSFYRYSDRYL</sequence>
<feature type="domain" description="HTH tetR-type" evidence="3">
    <location>
        <begin position="1"/>
        <end position="39"/>
    </location>
</feature>
<evidence type="ECO:0000259" key="3">
    <source>
        <dbReference type="PROSITE" id="PS50977"/>
    </source>
</evidence>
<evidence type="ECO:0000313" key="5">
    <source>
        <dbReference type="Proteomes" id="UP000246744"/>
    </source>
</evidence>
<dbReference type="Gene3D" id="1.10.10.60">
    <property type="entry name" value="Homeodomain-like"/>
    <property type="match status" value="1"/>
</dbReference>
<dbReference type="PANTHER" id="PTHR30055">
    <property type="entry name" value="HTH-TYPE TRANSCRIPTIONAL REGULATOR RUTR"/>
    <property type="match status" value="1"/>
</dbReference>
<dbReference type="InterPro" id="IPR001647">
    <property type="entry name" value="HTH_TetR"/>
</dbReference>
<dbReference type="Pfam" id="PF00440">
    <property type="entry name" value="TetR_N"/>
    <property type="match status" value="1"/>
</dbReference>
<dbReference type="GO" id="GO:0000976">
    <property type="term" value="F:transcription cis-regulatory region binding"/>
    <property type="evidence" value="ECO:0007669"/>
    <property type="project" value="TreeGrafter"/>
</dbReference>
<dbReference type="EMBL" id="QGTS01000008">
    <property type="protein sequence ID" value="PWW07587.1"/>
    <property type="molecule type" value="Genomic_DNA"/>
</dbReference>
<dbReference type="Proteomes" id="UP000246744">
    <property type="component" value="Unassembled WGS sequence"/>
</dbReference>
<gene>
    <name evidence="4" type="ORF">DES37_10810</name>
</gene>
<dbReference type="GO" id="GO:0003700">
    <property type="term" value="F:DNA-binding transcription factor activity"/>
    <property type="evidence" value="ECO:0007669"/>
    <property type="project" value="TreeGrafter"/>
</dbReference>
<dbReference type="PANTHER" id="PTHR30055:SF146">
    <property type="entry name" value="HTH-TYPE TRANSCRIPTIONAL DUAL REGULATOR CECR"/>
    <property type="match status" value="1"/>
</dbReference>
<name>A0A317PYQ0_9ENTR</name>
<dbReference type="PROSITE" id="PS50977">
    <property type="entry name" value="HTH_TETR_2"/>
    <property type="match status" value="1"/>
</dbReference>
<dbReference type="InterPro" id="IPR050109">
    <property type="entry name" value="HTH-type_TetR-like_transc_reg"/>
</dbReference>
<dbReference type="InterPro" id="IPR039536">
    <property type="entry name" value="TetR_C_Proteobacteria"/>
</dbReference>
<dbReference type="InterPro" id="IPR009057">
    <property type="entry name" value="Homeodomain-like_sf"/>
</dbReference>
<comment type="caution">
    <text evidence="4">The sequence shown here is derived from an EMBL/GenBank/DDBJ whole genome shotgun (WGS) entry which is preliminary data.</text>
</comment>
<dbReference type="Gene3D" id="1.10.357.10">
    <property type="entry name" value="Tetracycline Repressor, domain 2"/>
    <property type="match status" value="1"/>
</dbReference>
<feature type="DNA-binding region" description="H-T-H motif" evidence="2">
    <location>
        <begin position="2"/>
        <end position="21"/>
    </location>
</feature>